<name>A0A8H6S400_MYCCL</name>
<dbReference type="PROSITE" id="PS51044">
    <property type="entry name" value="ZF_SP_RING"/>
    <property type="match status" value="1"/>
</dbReference>
<evidence type="ECO:0000256" key="3">
    <source>
        <dbReference type="ARBA" id="ARBA00008212"/>
    </source>
</evidence>
<accession>A0A8H6S400</accession>
<evidence type="ECO:0000259" key="12">
    <source>
        <dbReference type="PROSITE" id="PS51044"/>
    </source>
</evidence>
<dbReference type="GO" id="GO:0016925">
    <property type="term" value="P:protein sumoylation"/>
    <property type="evidence" value="ECO:0007669"/>
    <property type="project" value="UniProtKB-UniPathway"/>
</dbReference>
<feature type="compositionally biased region" description="Acidic residues" evidence="11">
    <location>
        <begin position="340"/>
        <end position="349"/>
    </location>
</feature>
<feature type="compositionally biased region" description="Basic and acidic residues" evidence="11">
    <location>
        <begin position="45"/>
        <end position="56"/>
    </location>
</feature>
<dbReference type="AlphaFoldDB" id="A0A8H6S400"/>
<evidence type="ECO:0000256" key="9">
    <source>
        <dbReference type="ARBA" id="ARBA00023242"/>
    </source>
</evidence>
<dbReference type="PANTHER" id="PTHR21330">
    <property type="entry name" value="E3 SUMO-PROTEIN LIGASE NSE2"/>
    <property type="match status" value="1"/>
</dbReference>
<feature type="domain" description="SP-RING-type" evidence="12">
    <location>
        <begin position="249"/>
        <end position="335"/>
    </location>
</feature>
<evidence type="ECO:0000256" key="1">
    <source>
        <dbReference type="ARBA" id="ARBA00004123"/>
    </source>
</evidence>
<dbReference type="CDD" id="cd16651">
    <property type="entry name" value="SPL-RING_NSE2"/>
    <property type="match status" value="1"/>
</dbReference>
<dbReference type="InterPro" id="IPR013083">
    <property type="entry name" value="Znf_RING/FYVE/PHD"/>
</dbReference>
<dbReference type="Gene3D" id="3.30.40.10">
    <property type="entry name" value="Zinc/RING finger domain, C3HC4 (zinc finger)"/>
    <property type="match status" value="1"/>
</dbReference>
<dbReference type="PANTHER" id="PTHR21330:SF1">
    <property type="entry name" value="E3 SUMO-PROTEIN LIGASE NSE2"/>
    <property type="match status" value="1"/>
</dbReference>
<dbReference type="GO" id="GO:0008270">
    <property type="term" value="F:zinc ion binding"/>
    <property type="evidence" value="ECO:0007669"/>
    <property type="project" value="UniProtKB-KW"/>
</dbReference>
<feature type="region of interest" description="Disordered" evidence="11">
    <location>
        <begin position="328"/>
        <end position="349"/>
    </location>
</feature>
<comment type="similarity">
    <text evidence="3">Belongs to the NSE2 family.</text>
</comment>
<keyword evidence="8" id="KW-0862">Zinc</keyword>
<feature type="region of interest" description="Disordered" evidence="11">
    <location>
        <begin position="1"/>
        <end position="95"/>
    </location>
</feature>
<comment type="caution">
    <text evidence="13">The sequence shown here is derived from an EMBL/GenBank/DDBJ whole genome shotgun (WGS) entry which is preliminary data.</text>
</comment>
<evidence type="ECO:0000256" key="7">
    <source>
        <dbReference type="ARBA" id="ARBA00022786"/>
    </source>
</evidence>
<protein>
    <submittedName>
        <fullName evidence="13">SP-RING-type domain-containing protein</fullName>
    </submittedName>
</protein>
<dbReference type="InterPro" id="IPR026846">
    <property type="entry name" value="Nse2(Mms21)"/>
</dbReference>
<keyword evidence="14" id="KW-1185">Reference proteome</keyword>
<keyword evidence="9" id="KW-0539">Nucleus</keyword>
<dbReference type="GO" id="GO:0000724">
    <property type="term" value="P:double-strand break repair via homologous recombination"/>
    <property type="evidence" value="ECO:0007669"/>
    <property type="project" value="InterPro"/>
</dbReference>
<dbReference type="SUPFAM" id="SSF57850">
    <property type="entry name" value="RING/U-box"/>
    <property type="match status" value="1"/>
</dbReference>
<evidence type="ECO:0000256" key="6">
    <source>
        <dbReference type="ARBA" id="ARBA00022771"/>
    </source>
</evidence>
<comment type="pathway">
    <text evidence="2">Protein modification; protein sumoylation.</text>
</comment>
<evidence type="ECO:0000256" key="4">
    <source>
        <dbReference type="ARBA" id="ARBA00022679"/>
    </source>
</evidence>
<proteinExistence type="inferred from homology"/>
<keyword evidence="4" id="KW-0808">Transferase</keyword>
<feature type="compositionally biased region" description="Acidic residues" evidence="11">
    <location>
        <begin position="69"/>
        <end position="86"/>
    </location>
</feature>
<dbReference type="GO" id="GO:0061665">
    <property type="term" value="F:SUMO ligase activity"/>
    <property type="evidence" value="ECO:0007669"/>
    <property type="project" value="TreeGrafter"/>
</dbReference>
<dbReference type="Proteomes" id="UP000613580">
    <property type="component" value="Unassembled WGS sequence"/>
</dbReference>
<comment type="subcellular location">
    <subcellularLocation>
        <location evidence="1">Nucleus</location>
    </subcellularLocation>
</comment>
<dbReference type="GO" id="GO:0030915">
    <property type="term" value="C:Smc5-Smc6 complex"/>
    <property type="evidence" value="ECO:0007669"/>
    <property type="project" value="InterPro"/>
</dbReference>
<evidence type="ECO:0000256" key="2">
    <source>
        <dbReference type="ARBA" id="ARBA00004718"/>
    </source>
</evidence>
<evidence type="ECO:0000256" key="11">
    <source>
        <dbReference type="SAM" id="MobiDB-lite"/>
    </source>
</evidence>
<sequence length="349" mass="39087">MPVAVATRRRKGRQASEDIEEDTATQRGKARDTGREDVEDDDDEQPTRRVKQEKGKGVSKKKAKQEATQDADGDVPMEDNDDDPPIDIDNFPAQPITRADCQKLKGLGEDWNSLKSILNDADEMLGSTGSAIVDSQSDEVEDSLAELDHLMRDFIDVGALIEGHSQAFSDIAQSVFRGEDVTDVKGQYLALMDESNKKYDTKTSRQKYAKKTEYTKFKQEIWTAQNPEEAMPPITELVPHEEGDDSDDDDDDIVVGGQTQEFKCPLLMTTLVDPYTSTVCKHSFSGEAIKDLFKNTRGPLKCPTAGCSKSFTMAQCKPNPELAKEIKKRERRLRQRQQAEESDDDEVIE</sequence>
<gene>
    <name evidence="13" type="ORF">HMN09_01253800</name>
</gene>
<dbReference type="Pfam" id="PF11789">
    <property type="entry name" value="zf-Nse"/>
    <property type="match status" value="1"/>
</dbReference>
<evidence type="ECO:0000256" key="8">
    <source>
        <dbReference type="ARBA" id="ARBA00022833"/>
    </source>
</evidence>
<dbReference type="UniPathway" id="UPA00886"/>
<dbReference type="EMBL" id="JACAZE010000024">
    <property type="protein sequence ID" value="KAF7291626.1"/>
    <property type="molecule type" value="Genomic_DNA"/>
</dbReference>
<keyword evidence="6 10" id="KW-0863">Zinc-finger</keyword>
<evidence type="ECO:0000256" key="5">
    <source>
        <dbReference type="ARBA" id="ARBA00022723"/>
    </source>
</evidence>
<keyword evidence="7" id="KW-0833">Ubl conjugation pathway</keyword>
<evidence type="ECO:0000313" key="13">
    <source>
        <dbReference type="EMBL" id="KAF7291626.1"/>
    </source>
</evidence>
<keyword evidence="5" id="KW-0479">Metal-binding</keyword>
<evidence type="ECO:0000313" key="14">
    <source>
        <dbReference type="Proteomes" id="UP000613580"/>
    </source>
</evidence>
<evidence type="ECO:0000256" key="10">
    <source>
        <dbReference type="PROSITE-ProRule" id="PRU00452"/>
    </source>
</evidence>
<reference evidence="13" key="1">
    <citation type="submission" date="2020-05" db="EMBL/GenBank/DDBJ databases">
        <title>Mycena genomes resolve the evolution of fungal bioluminescence.</title>
        <authorList>
            <person name="Tsai I.J."/>
        </authorList>
    </citation>
    <scope>NUCLEOTIDE SEQUENCE</scope>
    <source>
        <strain evidence="13">110903Hualien_Pintung</strain>
    </source>
</reference>
<dbReference type="OrthoDB" id="26899at2759"/>
<organism evidence="13 14">
    <name type="scientific">Mycena chlorophos</name>
    <name type="common">Agaric fungus</name>
    <name type="synonym">Agaricus chlorophos</name>
    <dbReference type="NCBI Taxonomy" id="658473"/>
    <lineage>
        <taxon>Eukaryota</taxon>
        <taxon>Fungi</taxon>
        <taxon>Dikarya</taxon>
        <taxon>Basidiomycota</taxon>
        <taxon>Agaricomycotina</taxon>
        <taxon>Agaricomycetes</taxon>
        <taxon>Agaricomycetidae</taxon>
        <taxon>Agaricales</taxon>
        <taxon>Marasmiineae</taxon>
        <taxon>Mycenaceae</taxon>
        <taxon>Mycena</taxon>
    </lineage>
</organism>
<dbReference type="GO" id="GO:0005634">
    <property type="term" value="C:nucleus"/>
    <property type="evidence" value="ECO:0007669"/>
    <property type="project" value="UniProtKB-SubCell"/>
</dbReference>
<dbReference type="InterPro" id="IPR004181">
    <property type="entry name" value="Znf_MIZ"/>
</dbReference>